<keyword evidence="1" id="KW-1185">Reference proteome</keyword>
<sequence length="446" mass="52550">MEQKIRYIDMLRKKIEYNENGRKVTFHDPSLIYQIRITHINENRSLTLGYNDSEGFHIPIQNSTNNEFYDLGINKMTTLAHKWSNQCRRNRQSGTITQPNGLDNRKGGRYVDMMMSKHMTPRIDFSDIYSWVSDVLKNNLTKFDRLQFDQFPNTGFYIKKAYIDTKDRYDEFQKINNISILFDICNEFGSVFNDIINFDQLVSLLDLVLFLTIKFQRGSNILEKDVHDLNALVRDIIEGVKAVSENDWKRYVGISVIKPYQKHEVVIQILQNQSGELHFRSKAHFVYHAIKHFFDGNYVRITDLKTKCSSIESFKENILNQYHNETSEVIRLCQNSPPNGRIIVTYEQLGGRKSLSFNKELNRKHLARAKLNSEICEISLSEYGEIFIKTYYKSPKRIENLRCREDEKDILLVNPPERREYDYFCHYWYNVYQAANAQAANAQAVN</sequence>
<dbReference type="AlphaFoldDB" id="A0A914CCK0"/>
<evidence type="ECO:0000313" key="2">
    <source>
        <dbReference type="WBParaSite" id="ACRNAN_Path_76.g280.t1"/>
    </source>
</evidence>
<name>A0A914CCK0_9BILA</name>
<accession>A0A914CCK0</accession>
<evidence type="ECO:0000313" key="1">
    <source>
        <dbReference type="Proteomes" id="UP000887540"/>
    </source>
</evidence>
<reference evidence="2" key="1">
    <citation type="submission" date="2022-11" db="UniProtKB">
        <authorList>
            <consortium name="WormBaseParasite"/>
        </authorList>
    </citation>
    <scope>IDENTIFICATION</scope>
</reference>
<organism evidence="1 2">
    <name type="scientific">Acrobeloides nanus</name>
    <dbReference type="NCBI Taxonomy" id="290746"/>
    <lineage>
        <taxon>Eukaryota</taxon>
        <taxon>Metazoa</taxon>
        <taxon>Ecdysozoa</taxon>
        <taxon>Nematoda</taxon>
        <taxon>Chromadorea</taxon>
        <taxon>Rhabditida</taxon>
        <taxon>Tylenchina</taxon>
        <taxon>Cephalobomorpha</taxon>
        <taxon>Cephaloboidea</taxon>
        <taxon>Cephalobidae</taxon>
        <taxon>Acrobeloides</taxon>
    </lineage>
</organism>
<protein>
    <submittedName>
        <fullName evidence="2">Uncharacterized protein</fullName>
    </submittedName>
</protein>
<dbReference type="Proteomes" id="UP000887540">
    <property type="component" value="Unplaced"/>
</dbReference>
<dbReference type="WBParaSite" id="ACRNAN_Path_76.g280.t1">
    <property type="protein sequence ID" value="ACRNAN_Path_76.g280.t1"/>
    <property type="gene ID" value="ACRNAN_Path_76.g280"/>
</dbReference>
<proteinExistence type="predicted"/>